<evidence type="ECO:0000256" key="1">
    <source>
        <dbReference type="SAM" id="SignalP"/>
    </source>
</evidence>
<dbReference type="AlphaFoldDB" id="A0A5B9QR24"/>
<dbReference type="KEGG" id="bgok:Pr1d_38950"/>
<protein>
    <submittedName>
        <fullName evidence="2">Uncharacterized protein</fullName>
    </submittedName>
</protein>
<name>A0A5B9QR24_9BACT</name>
<dbReference type="OrthoDB" id="292551at2"/>
<evidence type="ECO:0000313" key="3">
    <source>
        <dbReference type="Proteomes" id="UP000323917"/>
    </source>
</evidence>
<organism evidence="2 3">
    <name type="scientific">Bythopirellula goksoeyrii</name>
    <dbReference type="NCBI Taxonomy" id="1400387"/>
    <lineage>
        <taxon>Bacteria</taxon>
        <taxon>Pseudomonadati</taxon>
        <taxon>Planctomycetota</taxon>
        <taxon>Planctomycetia</taxon>
        <taxon>Pirellulales</taxon>
        <taxon>Lacipirellulaceae</taxon>
        <taxon>Bythopirellula</taxon>
    </lineage>
</organism>
<feature type="chain" id="PRO_5022839118" evidence="1">
    <location>
        <begin position="24"/>
        <end position="96"/>
    </location>
</feature>
<keyword evidence="3" id="KW-1185">Reference proteome</keyword>
<dbReference type="EMBL" id="CP042913">
    <property type="protein sequence ID" value="QEG36581.1"/>
    <property type="molecule type" value="Genomic_DNA"/>
</dbReference>
<evidence type="ECO:0000313" key="2">
    <source>
        <dbReference type="EMBL" id="QEG36581.1"/>
    </source>
</evidence>
<accession>A0A5B9QR24</accession>
<proteinExistence type="predicted"/>
<sequence precursor="true">MNKCLMLLVGCLLCVVVAEKTFAQIAYVTYYTPAPTYIAPAPIQVTSFYAPAPAVAYQRVPVARTRYRPLLGGTVTRYRTAYTPVVVSSMPMVYGY</sequence>
<reference evidence="2 3" key="1">
    <citation type="submission" date="2019-08" db="EMBL/GenBank/DDBJ databases">
        <title>Deep-cultivation of Planctomycetes and their phenomic and genomic characterization uncovers novel biology.</title>
        <authorList>
            <person name="Wiegand S."/>
            <person name="Jogler M."/>
            <person name="Boedeker C."/>
            <person name="Pinto D."/>
            <person name="Vollmers J."/>
            <person name="Rivas-Marin E."/>
            <person name="Kohn T."/>
            <person name="Peeters S.H."/>
            <person name="Heuer A."/>
            <person name="Rast P."/>
            <person name="Oberbeckmann S."/>
            <person name="Bunk B."/>
            <person name="Jeske O."/>
            <person name="Meyerdierks A."/>
            <person name="Storesund J.E."/>
            <person name="Kallscheuer N."/>
            <person name="Luecker S."/>
            <person name="Lage O.M."/>
            <person name="Pohl T."/>
            <person name="Merkel B.J."/>
            <person name="Hornburger P."/>
            <person name="Mueller R.-W."/>
            <person name="Bruemmer F."/>
            <person name="Labrenz M."/>
            <person name="Spormann A.M."/>
            <person name="Op den Camp H."/>
            <person name="Overmann J."/>
            <person name="Amann R."/>
            <person name="Jetten M.S.M."/>
            <person name="Mascher T."/>
            <person name="Medema M.H."/>
            <person name="Devos D.P."/>
            <person name="Kaster A.-K."/>
            <person name="Ovreas L."/>
            <person name="Rohde M."/>
            <person name="Galperin M.Y."/>
            <person name="Jogler C."/>
        </authorList>
    </citation>
    <scope>NUCLEOTIDE SEQUENCE [LARGE SCALE GENOMIC DNA]</scope>
    <source>
        <strain evidence="2 3">Pr1d</strain>
    </source>
</reference>
<dbReference type="Proteomes" id="UP000323917">
    <property type="component" value="Chromosome"/>
</dbReference>
<feature type="signal peptide" evidence="1">
    <location>
        <begin position="1"/>
        <end position="23"/>
    </location>
</feature>
<keyword evidence="1" id="KW-0732">Signal</keyword>
<dbReference type="RefSeq" id="WP_148074906.1">
    <property type="nucleotide sequence ID" value="NZ_CP042913.1"/>
</dbReference>
<gene>
    <name evidence="2" type="ORF">Pr1d_38950</name>
</gene>